<evidence type="ECO:0000313" key="5">
    <source>
        <dbReference type="Proteomes" id="UP000007718"/>
    </source>
</evidence>
<dbReference type="Pfam" id="PF02195">
    <property type="entry name" value="ParB_N"/>
    <property type="match status" value="1"/>
</dbReference>
<dbReference type="InterPro" id="IPR003115">
    <property type="entry name" value="ParB_N"/>
</dbReference>
<dbReference type="PANTHER" id="PTHR33375:SF1">
    <property type="entry name" value="CHROMOSOME-PARTITIONING PROTEIN PARB-RELATED"/>
    <property type="match status" value="1"/>
</dbReference>
<proteinExistence type="inferred from homology"/>
<accession>F0RQA8</accession>
<dbReference type="InterPro" id="IPR050336">
    <property type="entry name" value="Chromosome_partition/occlusion"/>
</dbReference>
<organism evidence="4 5">
    <name type="scientific">Deinococcus proteolyticus (strain ATCC 35074 / DSM 20540 / JCM 6276 / NBRC 101906 / NCIMB 13154 / VKM Ac-1939 / CCM 2703 / MRP)</name>
    <dbReference type="NCBI Taxonomy" id="693977"/>
    <lineage>
        <taxon>Bacteria</taxon>
        <taxon>Thermotogati</taxon>
        <taxon>Deinococcota</taxon>
        <taxon>Deinococci</taxon>
        <taxon>Deinococcales</taxon>
        <taxon>Deinococcaceae</taxon>
        <taxon>Deinococcus</taxon>
    </lineage>
</organism>
<dbReference type="InterPro" id="IPR004437">
    <property type="entry name" value="ParB/RepB/Spo0J"/>
</dbReference>
<dbReference type="KEGG" id="dpt:Deipr_2343"/>
<name>F0RQA8_DEIPM</name>
<keyword evidence="5" id="KW-1185">Reference proteome</keyword>
<protein>
    <submittedName>
        <fullName evidence="4">ParB-like partition protein</fullName>
    </submittedName>
</protein>
<evidence type="ECO:0000256" key="2">
    <source>
        <dbReference type="SAM" id="MobiDB-lite"/>
    </source>
</evidence>
<dbReference type="Gene3D" id="1.10.10.2830">
    <property type="match status" value="1"/>
</dbReference>
<dbReference type="HOGENOM" id="CLU_660086_0_0_0"/>
<dbReference type="InterPro" id="IPR036086">
    <property type="entry name" value="ParB/Sulfiredoxin_sf"/>
</dbReference>
<dbReference type="PANTHER" id="PTHR33375">
    <property type="entry name" value="CHROMOSOME-PARTITIONING PROTEIN PARB-RELATED"/>
    <property type="match status" value="1"/>
</dbReference>
<feature type="compositionally biased region" description="Low complexity" evidence="2">
    <location>
        <begin position="394"/>
        <end position="406"/>
    </location>
</feature>
<dbReference type="SUPFAM" id="SSF110849">
    <property type="entry name" value="ParB/Sulfiredoxin"/>
    <property type="match status" value="1"/>
</dbReference>
<geneLocation type="plasmid" evidence="4 5">
    <name>pDEIPR02</name>
</geneLocation>
<dbReference type="OrthoDB" id="66563at2"/>
<gene>
    <name evidence="4" type="ordered locus">Deipr_2343</name>
</gene>
<evidence type="ECO:0000256" key="1">
    <source>
        <dbReference type="ARBA" id="ARBA00006295"/>
    </source>
</evidence>
<keyword evidence="4" id="KW-0614">Plasmid</keyword>
<reference evidence="5" key="1">
    <citation type="submission" date="2011-02" db="EMBL/GenBank/DDBJ databases">
        <title>The complete sequence of plasmid2 of Deinococcus proteolyticus DSM 20540.</title>
        <authorList>
            <consortium name="US DOE Joint Genome Institute (JGI-PGF)"/>
            <person name="Lucas S."/>
            <person name="Copeland A."/>
            <person name="Lapidus A."/>
            <person name="Bruce D."/>
            <person name="Goodwin L."/>
            <person name="Pitluck S."/>
            <person name="Kyrpides N."/>
            <person name="Mavromatis K."/>
            <person name="Pagani I."/>
            <person name="Ivanova N."/>
            <person name="Ovchinnikova G."/>
            <person name="Zeytun A."/>
            <person name="Detter J.C."/>
            <person name="Han C."/>
            <person name="Land M."/>
            <person name="Hauser L."/>
            <person name="Markowitz V."/>
            <person name="Cheng J.-F."/>
            <person name="Hugenholtz P."/>
            <person name="Woyke T."/>
            <person name="Wu D."/>
            <person name="Pukall R."/>
            <person name="Steenblock K."/>
            <person name="Brambilla E."/>
            <person name="Klenk H.-P."/>
            <person name="Eisen J.A."/>
        </authorList>
    </citation>
    <scope>NUCLEOTIDE SEQUENCE [LARGE SCALE GENOMIC DNA]</scope>
    <source>
        <strain evidence="5">ATCC 35074 / DSM 20540 / JCM 6276 / NBRC 101906 / NCIMB 13154 / VKM Ac-1939 / CCM 2703 / MRP</strain>
        <plasmid evidence="5">Plasmid pDEIPR02</plasmid>
    </source>
</reference>
<dbReference type="GO" id="GO:0003677">
    <property type="term" value="F:DNA binding"/>
    <property type="evidence" value="ECO:0007669"/>
    <property type="project" value="InterPro"/>
</dbReference>
<dbReference type="Gene3D" id="3.90.1530.30">
    <property type="match status" value="1"/>
</dbReference>
<dbReference type="Proteomes" id="UP000007718">
    <property type="component" value="Plasmid pDEIPR02"/>
</dbReference>
<reference evidence="4 5" key="2">
    <citation type="journal article" date="2012" name="Stand. Genomic Sci.">
        <title>Complete genome sequence of the orange-red pigmented, radioresistant Deinococcus proteolyticus type strain (MRP(T)).</title>
        <authorList>
            <person name="Copeland A."/>
            <person name="Zeytun A."/>
            <person name="Yassawong M."/>
            <person name="Nolan M."/>
            <person name="Lucas S."/>
            <person name="Hammon N."/>
            <person name="Deshpande S."/>
            <person name="Cheng J.F."/>
            <person name="Han C."/>
            <person name="Tapia R."/>
            <person name="Goodwin L.A."/>
            <person name="Pitluck S."/>
            <person name="Mavromatis K."/>
            <person name="Liolios K."/>
            <person name="Pagani I."/>
            <person name="Ivanova N."/>
            <person name="Mikhailova N."/>
            <person name="Pati A."/>
            <person name="Chen A."/>
            <person name="Palaniappan K."/>
            <person name="Land M."/>
            <person name="Hauser L."/>
            <person name="Jeffries C.D."/>
            <person name="Brambilla E.M."/>
            <person name="Rohde M."/>
            <person name="Sikorski J."/>
            <person name="Pukall R."/>
            <person name="Goker M."/>
            <person name="Detter J.C."/>
            <person name="Woyke T."/>
            <person name="Bristow J."/>
            <person name="Eisen J.A."/>
            <person name="Markowitz V."/>
            <person name="Hugenholtz P."/>
            <person name="Kyrpides N.C."/>
            <person name="Klenk H.P."/>
            <person name="Lapidus A."/>
        </authorList>
    </citation>
    <scope>NUCLEOTIDE SEQUENCE [LARGE SCALE GENOMIC DNA]</scope>
    <source>
        <strain evidence="5">ATCC 35074 / DSM 20540 / JCM 6276 / NBRC 101906 / NCIMB 13154 / VKM Ac-1939 / CCM 2703 / MRP</strain>
        <plasmid evidence="5">Plasmid pDEIPR02</plasmid>
    </source>
</reference>
<dbReference type="GO" id="GO:0005694">
    <property type="term" value="C:chromosome"/>
    <property type="evidence" value="ECO:0007669"/>
    <property type="project" value="TreeGrafter"/>
</dbReference>
<dbReference type="AlphaFoldDB" id="F0RQA8"/>
<evidence type="ECO:0000259" key="3">
    <source>
        <dbReference type="SMART" id="SM00470"/>
    </source>
</evidence>
<dbReference type="EMBL" id="CP002538">
    <property type="protein sequence ID" value="ADY27467.1"/>
    <property type="molecule type" value="Genomic_DNA"/>
</dbReference>
<sequence length="416" mass="43562">MTQTMTPNLFSQPLDTTVQKVPVSLIMPPPEGTPVMPGIATQGVMQSVLLKPTGDSQIPYQIVDGDRRMASAIAYGLKEVPALITDGTRGQIAAMSAILNASRGPNILDEARSWQTALEEGHFHSVKELAENVHVSEKTIKARLRLMELPESLLEHVGISIAPGVAMQLAKLDGSYRTQAIMAAEAKLDCGEKFTGADLKAATTRRLDDRSQIMEGLFEQFEQPILLVTDPVRDLALEVQRLANIQGVRLNELIASLHTLTEESSTVLTQAPAEVGAQMTMPSPSLDLAGLLGGGEEVPLIESGDGEGLDLAGLLGGGEEVPLIESGDGEGLDLAGLLGGGEEVPLIESGDGEGLDLAGLLGGGEEVPLIESGDGEGLDLAGLLGGGEAEESRPQPAAVPAPLAAPTRFRPGQRYT</sequence>
<dbReference type="SMART" id="SM00470">
    <property type="entry name" value="ParB"/>
    <property type="match status" value="1"/>
</dbReference>
<comment type="similarity">
    <text evidence="1">Belongs to the ParB family.</text>
</comment>
<evidence type="ECO:0000313" key="4">
    <source>
        <dbReference type="EMBL" id="ADY27467.1"/>
    </source>
</evidence>
<feature type="domain" description="ParB-like N-terminal" evidence="3">
    <location>
        <begin position="19"/>
        <end position="101"/>
    </location>
</feature>
<feature type="region of interest" description="Disordered" evidence="2">
    <location>
        <begin position="371"/>
        <end position="416"/>
    </location>
</feature>
<dbReference type="SUPFAM" id="SSF109709">
    <property type="entry name" value="KorB DNA-binding domain-like"/>
    <property type="match status" value="1"/>
</dbReference>
<dbReference type="NCBIfam" id="TIGR00180">
    <property type="entry name" value="parB_part"/>
    <property type="match status" value="1"/>
</dbReference>
<dbReference type="GO" id="GO:0007059">
    <property type="term" value="P:chromosome segregation"/>
    <property type="evidence" value="ECO:0007669"/>
    <property type="project" value="TreeGrafter"/>
</dbReference>